<dbReference type="InterPro" id="IPR001258">
    <property type="entry name" value="NHL_repeat"/>
</dbReference>
<evidence type="ECO:0000256" key="8">
    <source>
        <dbReference type="SAM" id="SignalP"/>
    </source>
</evidence>
<keyword evidence="2" id="KW-0964">Secreted</keyword>
<dbReference type="Pfam" id="PF01436">
    <property type="entry name" value="NHL"/>
    <property type="match status" value="1"/>
</dbReference>
<keyword evidence="11" id="KW-1185">Reference proteome</keyword>
<dbReference type="Pfam" id="PF00801">
    <property type="entry name" value="PKD"/>
    <property type="match status" value="1"/>
</dbReference>
<accession>A0ABM7X0H4</accession>
<dbReference type="SUPFAM" id="SSF101898">
    <property type="entry name" value="NHL repeat"/>
    <property type="match status" value="1"/>
</dbReference>
<dbReference type="Pfam" id="PF22352">
    <property type="entry name" value="K319L-like_PKD"/>
    <property type="match status" value="1"/>
</dbReference>
<evidence type="ECO:0000313" key="11">
    <source>
        <dbReference type="Proteomes" id="UP001162891"/>
    </source>
</evidence>
<feature type="repeat" description="NHL" evidence="6">
    <location>
        <begin position="309"/>
        <end position="353"/>
    </location>
</feature>
<dbReference type="Pfam" id="PF18884">
    <property type="entry name" value="TSP3_bac"/>
    <property type="match status" value="1"/>
</dbReference>
<evidence type="ECO:0000313" key="10">
    <source>
        <dbReference type="EMBL" id="BDG05281.1"/>
    </source>
</evidence>
<gene>
    <name evidence="10" type="ORF">AMOR_42770</name>
</gene>
<dbReference type="InterPro" id="IPR000033">
    <property type="entry name" value="LDLR_classB_rpt"/>
</dbReference>
<evidence type="ECO:0000256" key="1">
    <source>
        <dbReference type="ARBA" id="ARBA00004613"/>
    </source>
</evidence>
<feature type="signal peptide" evidence="8">
    <location>
        <begin position="1"/>
        <end position="28"/>
    </location>
</feature>
<dbReference type="InterPro" id="IPR000601">
    <property type="entry name" value="PKD_dom"/>
</dbReference>
<comment type="subcellular location">
    <subcellularLocation>
        <location evidence="1">Secreted</location>
    </subcellularLocation>
</comment>
<dbReference type="InterPro" id="IPR050952">
    <property type="entry name" value="TRIM-NHL_E3_ligases"/>
</dbReference>
<reference evidence="11" key="1">
    <citation type="journal article" date="2022" name="Int. J. Syst. Evol. Microbiol.">
        <title>Anaeromyxobacter oryzae sp. nov., Anaeromyxobacter diazotrophicus sp. nov. and Anaeromyxobacter paludicola sp. nov., isolated from paddy soils.</title>
        <authorList>
            <person name="Itoh H."/>
            <person name="Xu Z."/>
            <person name="Mise K."/>
            <person name="Masuda Y."/>
            <person name="Ushijima N."/>
            <person name="Hayakawa C."/>
            <person name="Shiratori Y."/>
            <person name="Senoo K."/>
        </authorList>
    </citation>
    <scope>NUCLEOTIDE SEQUENCE [LARGE SCALE GENOMIC DNA]</scope>
    <source>
        <strain evidence="11">Red232</strain>
    </source>
</reference>
<evidence type="ECO:0000256" key="6">
    <source>
        <dbReference type="PROSITE-ProRule" id="PRU00504"/>
    </source>
</evidence>
<name>A0ABM7X0H4_9BACT</name>
<evidence type="ECO:0000259" key="9">
    <source>
        <dbReference type="PROSITE" id="PS50093"/>
    </source>
</evidence>
<dbReference type="InterPro" id="IPR013783">
    <property type="entry name" value="Ig-like_fold"/>
</dbReference>
<keyword evidence="3 8" id="KW-0732">Signal</keyword>
<dbReference type="InterPro" id="IPR011042">
    <property type="entry name" value="6-blade_b-propeller_TolB-like"/>
</dbReference>
<feature type="domain" description="PKD" evidence="9">
    <location>
        <begin position="145"/>
        <end position="224"/>
    </location>
</feature>
<dbReference type="InterPro" id="IPR035986">
    <property type="entry name" value="PKD_dom_sf"/>
</dbReference>
<dbReference type="PROSITE" id="PS51125">
    <property type="entry name" value="NHL"/>
    <property type="match status" value="2"/>
</dbReference>
<dbReference type="SUPFAM" id="SSF49299">
    <property type="entry name" value="PKD domain"/>
    <property type="match status" value="1"/>
</dbReference>
<evidence type="ECO:0000256" key="7">
    <source>
        <dbReference type="SAM" id="MobiDB-lite"/>
    </source>
</evidence>
<dbReference type="Gene3D" id="2.60.40.10">
    <property type="entry name" value="Immunoglobulins"/>
    <property type="match status" value="4"/>
</dbReference>
<feature type="region of interest" description="Disordered" evidence="7">
    <location>
        <begin position="1012"/>
        <end position="1038"/>
    </location>
</feature>
<protein>
    <recommendedName>
        <fullName evidence="9">PKD domain-containing protein</fullName>
    </recommendedName>
</protein>
<feature type="repeat" description="NHL" evidence="6">
    <location>
        <begin position="443"/>
        <end position="486"/>
    </location>
</feature>
<dbReference type="PANTHER" id="PTHR24104:SF25">
    <property type="entry name" value="PROTEIN LIN-41"/>
    <property type="match status" value="1"/>
</dbReference>
<evidence type="ECO:0000256" key="3">
    <source>
        <dbReference type="ARBA" id="ARBA00022729"/>
    </source>
</evidence>
<dbReference type="Proteomes" id="UP001162891">
    <property type="component" value="Chromosome"/>
</dbReference>
<evidence type="ECO:0000256" key="4">
    <source>
        <dbReference type="ARBA" id="ARBA00022737"/>
    </source>
</evidence>
<evidence type="ECO:0000256" key="2">
    <source>
        <dbReference type="ARBA" id="ARBA00022525"/>
    </source>
</evidence>
<dbReference type="PROSITE" id="PS50093">
    <property type="entry name" value="PKD"/>
    <property type="match status" value="1"/>
</dbReference>
<keyword evidence="5" id="KW-0106">Calcium</keyword>
<organism evidence="10 11">
    <name type="scientific">Anaeromyxobacter oryzae</name>
    <dbReference type="NCBI Taxonomy" id="2918170"/>
    <lineage>
        <taxon>Bacteria</taxon>
        <taxon>Pseudomonadati</taxon>
        <taxon>Myxococcota</taxon>
        <taxon>Myxococcia</taxon>
        <taxon>Myxococcales</taxon>
        <taxon>Cystobacterineae</taxon>
        <taxon>Anaeromyxobacteraceae</taxon>
        <taxon>Anaeromyxobacter</taxon>
    </lineage>
</organism>
<feature type="compositionally biased region" description="Basic and acidic residues" evidence="7">
    <location>
        <begin position="1015"/>
        <end position="1038"/>
    </location>
</feature>
<dbReference type="PANTHER" id="PTHR24104">
    <property type="entry name" value="E3 UBIQUITIN-PROTEIN LIGASE NHLRC1-RELATED"/>
    <property type="match status" value="1"/>
</dbReference>
<dbReference type="CDD" id="cd00146">
    <property type="entry name" value="PKD"/>
    <property type="match status" value="1"/>
</dbReference>
<proteinExistence type="predicted"/>
<evidence type="ECO:0000256" key="5">
    <source>
        <dbReference type="ARBA" id="ARBA00022837"/>
    </source>
</evidence>
<sequence>MQLVPPVHTLLVLAALALTAGSFPATVAAMGLGNSPPAVTALSVSPTPLPASANATVSCSATDDAGIASLRIDVSGGGLAGSASQTVSFPGPTATATAAVDWSTPAPGTYTVTCTATDTGGTFGAAATGSKALTVDTVAVTNPPGVDALDASATSVRVGETVTLSAAGHGDGLAYAWTATGGTVAGDGPLARWTAPRTAGTFTIRLAVTDALGRTASRSVDVAVRWADPLAPLAAAAAPFPARVAAGSGGETWVVDPRRRVVVVISADGARARTLPVEGTPGGIALSPGGLVYVGDLDAGAVDVYLPGGRRVGALGAGEGELRAPVAIAVHPVTGRIYVGDASTGTVRMYEADGTRAGSVAIGGRPAGIAIDVAAGRVYVSDAQGARVRVLGLDGADAGVVVDGAAAGLVRPGGVAVGADGTLYVVDTFQSQVVALDAAGTPLGTLGAHGRGVGALDVPLDVAVDPRGRVLVTNTQNGRVEVFAVAGGTGACAGDRDCDGLPDAWELANGLDPDAASDADLDQDGDGLTARQEYLAATDPRRADTDGDGLSDGAELAAGLDPLIVDRPELIAGAPVEGAPGLLRLGAGLRTAIPCDVRWRQVSGAAVALRGAASLAPRFVARAAGEYRFEGVATCGVVTSAPAVLVARVRNVPPRPDPDRLVVSYGEDVLLDGSATRDPNGDPVSLSWAQTLGFPVMGDVTGPLSTFRARRGLVELELEANDGQGGAATAPVQVVGVPPSGTVPTALAVSPVTGVAGEAVRLDASASVALGHAFAWRQVDGPPASLEGEARPVARAVPSTPGRYAFEVRLDGPWGVFPAGRVDVYVSAPGRALPEARIAPVRAAQVGEPVVLDGAASVTGPAGRFAWRQVAGPAGGLTDADRAAATFVAFEPGSFVLELSVEDDAGPGVPVRLRVNAAAGAPLPTAVARAGATARQGDRVVLDGSASRGVAAGALRHRWRQLDGPWVALDERDGARPAFRAAQPGTYVFQLEVEDGPVRSAPATVRIEVLEPADASDRALDRRRGIHRPLDGSEGSHR</sequence>
<dbReference type="InterPro" id="IPR059100">
    <property type="entry name" value="TSP3_bac"/>
</dbReference>
<dbReference type="RefSeq" id="WP_248353923.1">
    <property type="nucleotide sequence ID" value="NZ_AP025591.1"/>
</dbReference>
<keyword evidence="4" id="KW-0677">Repeat</keyword>
<dbReference type="Gene3D" id="2.120.10.30">
    <property type="entry name" value="TolB, C-terminal domain"/>
    <property type="match status" value="1"/>
</dbReference>
<dbReference type="EMBL" id="AP025591">
    <property type="protein sequence ID" value="BDG05281.1"/>
    <property type="molecule type" value="Genomic_DNA"/>
</dbReference>
<dbReference type="SMART" id="SM00135">
    <property type="entry name" value="LY"/>
    <property type="match status" value="2"/>
</dbReference>
<dbReference type="CDD" id="cd05819">
    <property type="entry name" value="NHL"/>
    <property type="match status" value="1"/>
</dbReference>
<feature type="chain" id="PRO_5045941309" description="PKD domain-containing protein" evidence="8">
    <location>
        <begin position="29"/>
        <end position="1038"/>
    </location>
</feature>